<dbReference type="InterPro" id="IPR002328">
    <property type="entry name" value="ADH_Zn_CS"/>
</dbReference>
<evidence type="ECO:0000313" key="11">
    <source>
        <dbReference type="EMBL" id="ABY66028.1"/>
    </source>
</evidence>
<accession>B0BLL7</accession>
<comment type="similarity">
    <text evidence="2 9">Belongs to the zinc-containing alcohol dehydrogenase family.</text>
</comment>
<reference evidence="11" key="1">
    <citation type="journal article" date="2003" name="Proc. Natl. Acad. Sci. U.S.A.">
        <title>Rapid PCR amplification of minimal enediyne polyketide synthase cassettes leads to a predictive familial classification model.</title>
        <authorList>
            <person name="Liu W."/>
            <person name="Ahlert J."/>
            <person name="Gao Q."/>
            <person name="Wendt-Pienkowski E."/>
            <person name="Shen B."/>
            <person name="Thorson J.S."/>
        </authorList>
    </citation>
    <scope>NUCLEOTIDE SEQUENCE</scope>
    <source>
        <strain evidence="11">ATCC 39144</strain>
    </source>
</reference>
<evidence type="ECO:0000256" key="3">
    <source>
        <dbReference type="ARBA" id="ARBA00013190"/>
    </source>
</evidence>
<dbReference type="GO" id="GO:0005737">
    <property type="term" value="C:cytoplasm"/>
    <property type="evidence" value="ECO:0007669"/>
    <property type="project" value="TreeGrafter"/>
</dbReference>
<evidence type="ECO:0000256" key="6">
    <source>
        <dbReference type="ARBA" id="ARBA00023002"/>
    </source>
</evidence>
<dbReference type="KEGG" id="ag:ABY66028"/>
<gene>
    <name evidence="11" type="primary">mdpC8</name>
</gene>
<dbReference type="GO" id="GO:0008270">
    <property type="term" value="F:zinc ion binding"/>
    <property type="evidence" value="ECO:0007669"/>
    <property type="project" value="InterPro"/>
</dbReference>
<evidence type="ECO:0000256" key="2">
    <source>
        <dbReference type="ARBA" id="ARBA00008072"/>
    </source>
</evidence>
<keyword evidence="4 9" id="KW-0479">Metal-binding</keyword>
<dbReference type="GO" id="GO:0004022">
    <property type="term" value="F:alcohol dehydrogenase (NAD+) activity"/>
    <property type="evidence" value="ECO:0007669"/>
    <property type="project" value="UniProtKB-EC"/>
</dbReference>
<comment type="catalytic activity">
    <reaction evidence="8">
        <text>a primary alcohol + NAD(+) = an aldehyde + NADH + H(+)</text>
        <dbReference type="Rhea" id="RHEA:10736"/>
        <dbReference type="ChEBI" id="CHEBI:15378"/>
        <dbReference type="ChEBI" id="CHEBI:15734"/>
        <dbReference type="ChEBI" id="CHEBI:17478"/>
        <dbReference type="ChEBI" id="CHEBI:57540"/>
        <dbReference type="ChEBI" id="CHEBI:57945"/>
        <dbReference type="EC" id="1.1.1.1"/>
    </reaction>
</comment>
<dbReference type="CDD" id="cd08245">
    <property type="entry name" value="CAD"/>
    <property type="match status" value="1"/>
</dbReference>
<feature type="domain" description="Enoyl reductase (ER)" evidence="10">
    <location>
        <begin position="11"/>
        <end position="338"/>
    </location>
</feature>
<keyword evidence="6" id="KW-0560">Oxidoreductase</keyword>
<dbReference type="InterPro" id="IPR020843">
    <property type="entry name" value="ER"/>
</dbReference>
<dbReference type="InterPro" id="IPR011032">
    <property type="entry name" value="GroES-like_sf"/>
</dbReference>
<dbReference type="EC" id="1.1.1.1" evidence="3"/>
<dbReference type="EMBL" id="AY271660">
    <property type="protein sequence ID" value="ABY66028.1"/>
    <property type="molecule type" value="Genomic_DNA"/>
</dbReference>
<proteinExistence type="inferred from homology"/>
<dbReference type="InterPro" id="IPR013154">
    <property type="entry name" value="ADH-like_N"/>
</dbReference>
<evidence type="ECO:0000256" key="1">
    <source>
        <dbReference type="ARBA" id="ARBA00001947"/>
    </source>
</evidence>
<reference evidence="11" key="3">
    <citation type="submission" date="2007-05" db="EMBL/GenBank/DDBJ databases">
        <title>Characterization of the Gene Cluster for Maduropeptin from Actinomadura madurae ATCC 39144 Establishes a Unifying Paradigm for Enediyne Biosynthesis.</title>
        <authorList>
            <person name="Van Lanen S.G."/>
            <person name="Oh T.-J."/>
            <person name="Liu W."/>
            <person name="Wendt-Pienkowski E."/>
            <person name="Shen B."/>
        </authorList>
    </citation>
    <scope>NUCLEOTIDE SEQUENCE</scope>
    <source>
        <strain evidence="11">ATCC 39144</strain>
    </source>
</reference>
<evidence type="ECO:0000256" key="9">
    <source>
        <dbReference type="RuleBase" id="RU361277"/>
    </source>
</evidence>
<organism evidence="11">
    <name type="scientific">Actinomadura madurae</name>
    <dbReference type="NCBI Taxonomy" id="1993"/>
    <lineage>
        <taxon>Bacteria</taxon>
        <taxon>Bacillati</taxon>
        <taxon>Actinomycetota</taxon>
        <taxon>Actinomycetes</taxon>
        <taxon>Streptosporangiales</taxon>
        <taxon>Thermomonosporaceae</taxon>
        <taxon>Actinomadura</taxon>
    </lineage>
</organism>
<evidence type="ECO:0000256" key="4">
    <source>
        <dbReference type="ARBA" id="ARBA00022723"/>
    </source>
</evidence>
<dbReference type="InterPro" id="IPR013149">
    <property type="entry name" value="ADH-like_C"/>
</dbReference>
<reference evidence="11" key="2">
    <citation type="journal article" date="2007" name="J. Am. Chem. Soc.">
        <title>Characterization of the maduropeptin biosynthetic gene cluster from Actinomadura madurae ATCC 39144 supporting a unifying paradigm for enediyne biosynthesis.</title>
        <authorList>
            <person name="Van Lanen S.G."/>
            <person name="Oh T.J."/>
            <person name="Liu W."/>
            <person name="Wendt-Pienkowski E."/>
            <person name="Shen B."/>
        </authorList>
    </citation>
    <scope>NUCLEOTIDE SEQUENCE</scope>
    <source>
        <strain evidence="11">ATCC 39144</strain>
    </source>
</reference>
<dbReference type="SUPFAM" id="SSF50129">
    <property type="entry name" value="GroES-like"/>
    <property type="match status" value="1"/>
</dbReference>
<dbReference type="Pfam" id="PF00107">
    <property type="entry name" value="ADH_zinc_N"/>
    <property type="match status" value="1"/>
</dbReference>
<dbReference type="PANTHER" id="PTHR42940:SF8">
    <property type="entry name" value="VACUOLAR PROTEIN SORTING-ASSOCIATED PROTEIN 11"/>
    <property type="match status" value="1"/>
</dbReference>
<dbReference type="Pfam" id="PF08240">
    <property type="entry name" value="ADH_N"/>
    <property type="match status" value="1"/>
</dbReference>
<comment type="cofactor">
    <cofactor evidence="1 9">
        <name>Zn(2+)</name>
        <dbReference type="ChEBI" id="CHEBI:29105"/>
    </cofactor>
</comment>
<evidence type="ECO:0000256" key="5">
    <source>
        <dbReference type="ARBA" id="ARBA00022833"/>
    </source>
</evidence>
<dbReference type="Gene3D" id="3.40.50.720">
    <property type="entry name" value="NAD(P)-binding Rossmann-like Domain"/>
    <property type="match status" value="1"/>
</dbReference>
<keyword evidence="5 9" id="KW-0862">Zinc</keyword>
<dbReference type="PROSITE" id="PS00059">
    <property type="entry name" value="ADH_ZINC"/>
    <property type="match status" value="1"/>
</dbReference>
<dbReference type="InterPro" id="IPR036291">
    <property type="entry name" value="NAD(P)-bd_dom_sf"/>
</dbReference>
<name>B0BLL7_9ACTN</name>
<evidence type="ECO:0000256" key="8">
    <source>
        <dbReference type="ARBA" id="ARBA00049243"/>
    </source>
</evidence>
<comment type="catalytic activity">
    <reaction evidence="7">
        <text>a secondary alcohol + NAD(+) = a ketone + NADH + H(+)</text>
        <dbReference type="Rhea" id="RHEA:10740"/>
        <dbReference type="ChEBI" id="CHEBI:15378"/>
        <dbReference type="ChEBI" id="CHEBI:17087"/>
        <dbReference type="ChEBI" id="CHEBI:35681"/>
        <dbReference type="ChEBI" id="CHEBI:57540"/>
        <dbReference type="ChEBI" id="CHEBI:57945"/>
        <dbReference type="EC" id="1.1.1.1"/>
    </reaction>
</comment>
<dbReference type="PANTHER" id="PTHR42940">
    <property type="entry name" value="ALCOHOL DEHYDROGENASE 1-RELATED"/>
    <property type="match status" value="1"/>
</dbReference>
<evidence type="ECO:0000256" key="7">
    <source>
        <dbReference type="ARBA" id="ARBA00049164"/>
    </source>
</evidence>
<sequence length="340" mass="35791">MKAAVIPKPDATWELREVETPRPGPGEVLIRVRACGVCHNDVLATRGAIPFPSISPAITGHEPAGEVVELGSGVVRRRVGDRVGTTWVRAGCGTCAYCRRDLPVTGQTAMNCPNPVTTGFTVQGGHAEYMAVREEETVLLPDELPFELAAPVLCAGYTAWSALRTAEPAPHERVAVLGIGGLGHLALQFSRACGFETIAITSSPDKYDLARELGADIVVRDGAQLCAAGGADVVIATVPSHPAAAAGLQGLRAGGRMVLAGIDAAEPFTIPPAMTFPFFAQGQRIMGATHGGPVLLREALDLVAERKVTPMVETFPKEQVAEAVEKTAKGELRFRAVVTY</sequence>
<dbReference type="SUPFAM" id="SSF51735">
    <property type="entry name" value="NAD(P)-binding Rossmann-fold domains"/>
    <property type="match status" value="1"/>
</dbReference>
<dbReference type="SMART" id="SM00829">
    <property type="entry name" value="PKS_ER"/>
    <property type="match status" value="1"/>
</dbReference>
<evidence type="ECO:0000259" key="10">
    <source>
        <dbReference type="SMART" id="SM00829"/>
    </source>
</evidence>
<protein>
    <recommendedName>
        <fullName evidence="3">alcohol dehydrogenase</fullName>
        <ecNumber evidence="3">1.1.1.1</ecNumber>
    </recommendedName>
</protein>
<dbReference type="AlphaFoldDB" id="B0BLL7"/>
<dbReference type="Gene3D" id="3.90.180.10">
    <property type="entry name" value="Medium-chain alcohol dehydrogenases, catalytic domain"/>
    <property type="match status" value="1"/>
</dbReference>